<sequence>MVTDAAFGVSVSAKVSQRSATTYALSWSLPVLTNSGRAKPRFRAALNTANLKMSIQSIRAGSTMQPPRGWGTCRREASLSLLAQNRVGWN</sequence>
<dbReference type="HOGENOM" id="CLU_2437215_0_0_5"/>
<reference evidence="1 2" key="1">
    <citation type="submission" date="2013-09" db="EMBL/GenBank/DDBJ databases">
        <authorList>
            <consortium name="DOE Joint Genome Institute"/>
            <person name="Klenk H.-P."/>
            <person name="Huntemann M."/>
            <person name="Han J."/>
            <person name="Chen A."/>
            <person name="Kyrpides N."/>
            <person name="Mavromatis K."/>
            <person name="Markowitz V."/>
            <person name="Palaniappan K."/>
            <person name="Ivanova N."/>
            <person name="Schaumberg A."/>
            <person name="Pati A."/>
            <person name="Liolios K."/>
            <person name="Nordberg H.P."/>
            <person name="Cantor M.N."/>
            <person name="Hua S.X."/>
            <person name="Woyke T."/>
        </authorList>
    </citation>
    <scope>NUCLEOTIDE SEQUENCE [LARGE SCALE GENOMIC DNA]</scope>
    <source>
        <strain evidence="1 2">DSM 14336</strain>
    </source>
</reference>
<accession>V9VW58</accession>
<dbReference type="AlphaFoldDB" id="V9VW58"/>
<organism evidence="1 2">
    <name type="scientific">Leisingera methylohalidivorans DSM 14336</name>
    <dbReference type="NCBI Taxonomy" id="999552"/>
    <lineage>
        <taxon>Bacteria</taxon>
        <taxon>Pseudomonadati</taxon>
        <taxon>Pseudomonadota</taxon>
        <taxon>Alphaproteobacteria</taxon>
        <taxon>Rhodobacterales</taxon>
        <taxon>Roseobacteraceae</taxon>
        <taxon>Leisingera</taxon>
    </lineage>
</organism>
<dbReference type="KEGG" id="lmd:METH_07855"/>
<protein>
    <submittedName>
        <fullName evidence="1">Uncharacterized protein</fullName>
    </submittedName>
</protein>
<evidence type="ECO:0000313" key="2">
    <source>
        <dbReference type="Proteomes" id="UP000018780"/>
    </source>
</evidence>
<dbReference type="EMBL" id="CP006773">
    <property type="protein sequence ID" value="AHD02991.1"/>
    <property type="molecule type" value="Genomic_DNA"/>
</dbReference>
<gene>
    <name evidence="1" type="ORF">METH_07855</name>
</gene>
<dbReference type="Proteomes" id="UP000018780">
    <property type="component" value="Chromosome"/>
</dbReference>
<keyword evidence="2" id="KW-1185">Reference proteome</keyword>
<evidence type="ECO:0000313" key="1">
    <source>
        <dbReference type="EMBL" id="AHD02991.1"/>
    </source>
</evidence>
<name>V9VW58_9RHOB</name>
<proteinExistence type="predicted"/>